<evidence type="ECO:0000313" key="3">
    <source>
        <dbReference type="Proteomes" id="UP001499924"/>
    </source>
</evidence>
<name>A0ABP6NPC7_9ACTN</name>
<feature type="compositionally biased region" description="Low complexity" evidence="1">
    <location>
        <begin position="155"/>
        <end position="166"/>
    </location>
</feature>
<accession>A0ABP6NPC7</accession>
<sequence>MPGDVVPVPGEPADDDGEPAGDVAGGRGAVVAPLVAGLCAGADPVVPGAATTSRFEADDEVPEPVSAPVVVVGGVVATVTEVCTPAKAADVGGSPSTPMTTGESPEPEPGADDEDDASRITDDVPGPIPETTGIARTRPTTVVVTRAPSAKRPGRAGTARRSAARTSSDHRVSAPWTRAESGGPEGRWCTGDLTGLRITNRYRDETIGTRKVTVSPG</sequence>
<comment type="caution">
    <text evidence="2">The sequence shown here is derived from an EMBL/GenBank/DDBJ whole genome shotgun (WGS) entry which is preliminary data.</text>
</comment>
<gene>
    <name evidence="2" type="ORF">GCM10010531_02140</name>
</gene>
<protein>
    <submittedName>
        <fullName evidence="2">Uncharacterized protein</fullName>
    </submittedName>
</protein>
<feature type="compositionally biased region" description="Acidic residues" evidence="1">
    <location>
        <begin position="105"/>
        <end position="116"/>
    </location>
</feature>
<proteinExistence type="predicted"/>
<reference evidence="3" key="1">
    <citation type="journal article" date="2019" name="Int. J. Syst. Evol. Microbiol.">
        <title>The Global Catalogue of Microorganisms (GCM) 10K type strain sequencing project: providing services to taxonomists for standard genome sequencing and annotation.</title>
        <authorList>
            <consortium name="The Broad Institute Genomics Platform"/>
            <consortium name="The Broad Institute Genome Sequencing Center for Infectious Disease"/>
            <person name="Wu L."/>
            <person name="Ma J."/>
        </authorList>
    </citation>
    <scope>NUCLEOTIDE SEQUENCE [LARGE SCALE GENOMIC DNA]</scope>
    <source>
        <strain evidence="3">JCM 15614</strain>
    </source>
</reference>
<dbReference type="Proteomes" id="UP001499924">
    <property type="component" value="Unassembled WGS sequence"/>
</dbReference>
<organism evidence="2 3">
    <name type="scientific">Blastococcus jejuensis</name>
    <dbReference type="NCBI Taxonomy" id="351224"/>
    <lineage>
        <taxon>Bacteria</taxon>
        <taxon>Bacillati</taxon>
        <taxon>Actinomycetota</taxon>
        <taxon>Actinomycetes</taxon>
        <taxon>Geodermatophilales</taxon>
        <taxon>Geodermatophilaceae</taxon>
        <taxon>Blastococcus</taxon>
    </lineage>
</organism>
<feature type="region of interest" description="Disordered" evidence="1">
    <location>
        <begin position="1"/>
        <end position="26"/>
    </location>
</feature>
<evidence type="ECO:0000313" key="2">
    <source>
        <dbReference type="EMBL" id="GAA3154662.1"/>
    </source>
</evidence>
<feature type="compositionally biased region" description="Low complexity" evidence="1">
    <location>
        <begin position="135"/>
        <end position="148"/>
    </location>
</feature>
<dbReference type="EMBL" id="BAAAVV010000001">
    <property type="protein sequence ID" value="GAA3154662.1"/>
    <property type="molecule type" value="Genomic_DNA"/>
</dbReference>
<evidence type="ECO:0000256" key="1">
    <source>
        <dbReference type="SAM" id="MobiDB-lite"/>
    </source>
</evidence>
<feature type="region of interest" description="Disordered" evidence="1">
    <location>
        <begin position="87"/>
        <end position="188"/>
    </location>
</feature>
<keyword evidence="3" id="KW-1185">Reference proteome</keyword>